<organism evidence="2 3">
    <name type="scientific">Sphingobacterium haloxyli</name>
    <dbReference type="NCBI Taxonomy" id="2100533"/>
    <lineage>
        <taxon>Bacteria</taxon>
        <taxon>Pseudomonadati</taxon>
        <taxon>Bacteroidota</taxon>
        <taxon>Sphingobacteriia</taxon>
        <taxon>Sphingobacteriales</taxon>
        <taxon>Sphingobacteriaceae</taxon>
        <taxon>Sphingobacterium</taxon>
    </lineage>
</organism>
<evidence type="ECO:0000313" key="3">
    <source>
        <dbReference type="Proteomes" id="UP000239711"/>
    </source>
</evidence>
<name>A0A2S9J973_9SPHI</name>
<feature type="chain" id="PRO_5015648487" description="DUF4466 domain-containing protein" evidence="1">
    <location>
        <begin position="24"/>
        <end position="320"/>
    </location>
</feature>
<reference evidence="2 3" key="1">
    <citation type="submission" date="2018-02" db="EMBL/GenBank/DDBJ databases">
        <title>The draft genome of Sphingobacterium sp. 5JN-11.</title>
        <authorList>
            <person name="Liu L."/>
            <person name="Li L."/>
            <person name="Liang L."/>
            <person name="Zhang X."/>
            <person name="Wang T."/>
        </authorList>
    </citation>
    <scope>NUCLEOTIDE SEQUENCE [LARGE SCALE GENOMIC DNA]</scope>
    <source>
        <strain evidence="2 3">5JN-11</strain>
    </source>
</reference>
<proteinExistence type="predicted"/>
<dbReference type="EMBL" id="PVBQ01000001">
    <property type="protein sequence ID" value="PRD49287.1"/>
    <property type="molecule type" value="Genomic_DNA"/>
</dbReference>
<dbReference type="AlphaFoldDB" id="A0A2S9J973"/>
<evidence type="ECO:0000256" key="1">
    <source>
        <dbReference type="SAM" id="SignalP"/>
    </source>
</evidence>
<evidence type="ECO:0008006" key="4">
    <source>
        <dbReference type="Google" id="ProtNLM"/>
    </source>
</evidence>
<feature type="signal peptide" evidence="1">
    <location>
        <begin position="1"/>
        <end position="23"/>
    </location>
</feature>
<dbReference type="PROSITE" id="PS51257">
    <property type="entry name" value="PROKAR_LIPOPROTEIN"/>
    <property type="match status" value="1"/>
</dbReference>
<evidence type="ECO:0000313" key="2">
    <source>
        <dbReference type="EMBL" id="PRD49287.1"/>
    </source>
</evidence>
<keyword evidence="1" id="KW-0732">Signal</keyword>
<comment type="caution">
    <text evidence="2">The sequence shown here is derived from an EMBL/GenBank/DDBJ whole genome shotgun (WGS) entry which is preliminary data.</text>
</comment>
<protein>
    <recommendedName>
        <fullName evidence="4">DUF4466 domain-containing protein</fullName>
    </recommendedName>
</protein>
<gene>
    <name evidence="2" type="ORF">C5745_01290</name>
</gene>
<sequence length="320" mass="36366">MKKMKIKRYLPLFFTLLAFSACKVESENIFTMFGDVEVTFQNSSEFAVTEDAVVNDGDSVHIYFTITSAKEDMYSVVVDSTNGTGTWSTVIIDTEDSERRSFSGVRKFKMQRDGKVTFRFYARDFKNEYLGDGYTSITIDARPSFDHFVNRRLYAPSEDTPELPSFLSLTTGRTYSYSEGSSASAEIDLGIDTVLTADENNPTELVYNLYSTSVDEYPVPFYDLSGWTKRETLFSAPIENYTNTNYTRVLVSASKIQEEAEKVTIDRKQTDAIYHVQGLAPNTLLYFRTPEGKYGALYITQSTQDSDGRPYVNMHVKIQK</sequence>
<accession>A0A2S9J973</accession>
<dbReference type="Proteomes" id="UP000239711">
    <property type="component" value="Unassembled WGS sequence"/>
</dbReference>
<keyword evidence="3" id="KW-1185">Reference proteome</keyword>